<accession>A0ABS3WBB8</accession>
<sequence length="280" mass="30414">MKNTGFVRDVHLAIEQVEREAWFDMYAAAPAAIVQRTNIAFRRLGTAIGLADRGTPIAEFNRVLGLGIDEPASEDELERAIAWMKEHAVPSHALQLAPTARPEGLPQSLEARGYRRTGNGWAKYYRDASPAEGHPIPTALEVKLVRPEDAAHFGQVVQAGFGLPAAVADWQSALVGRPKWNVYAAYDGGVPVACGAMFIDGGWAWLGVDATLAEYRGRGAQNALIERRIADGIAAGVSGFTAETGQPSEGEERKNKSYGNYHRAGFTRLYVRPNYVLPQA</sequence>
<evidence type="ECO:0000313" key="2">
    <source>
        <dbReference type="EMBL" id="MBO7745405.1"/>
    </source>
</evidence>
<comment type="caution">
    <text evidence="2">The sequence shown here is derived from an EMBL/GenBank/DDBJ whole genome shotgun (WGS) entry which is preliminary data.</text>
</comment>
<dbReference type="Gene3D" id="3.40.630.30">
    <property type="match status" value="1"/>
</dbReference>
<dbReference type="CDD" id="cd04301">
    <property type="entry name" value="NAT_SF"/>
    <property type="match status" value="1"/>
</dbReference>
<evidence type="ECO:0000259" key="1">
    <source>
        <dbReference type="PROSITE" id="PS51186"/>
    </source>
</evidence>
<dbReference type="Proteomes" id="UP000670947">
    <property type="component" value="Unassembled WGS sequence"/>
</dbReference>
<proteinExistence type="predicted"/>
<organism evidence="2 3">
    <name type="scientific">Paenibacillus artemisiicola</name>
    <dbReference type="NCBI Taxonomy" id="1172618"/>
    <lineage>
        <taxon>Bacteria</taxon>
        <taxon>Bacillati</taxon>
        <taxon>Bacillota</taxon>
        <taxon>Bacilli</taxon>
        <taxon>Bacillales</taxon>
        <taxon>Paenibacillaceae</taxon>
        <taxon>Paenibacillus</taxon>
    </lineage>
</organism>
<protein>
    <submittedName>
        <fullName evidence="2">GNAT family N-acetyltransferase</fullName>
    </submittedName>
</protein>
<dbReference type="InterPro" id="IPR016181">
    <property type="entry name" value="Acyl_CoA_acyltransferase"/>
</dbReference>
<name>A0ABS3WBB8_9BACL</name>
<dbReference type="EMBL" id="JAGGDJ010000009">
    <property type="protein sequence ID" value="MBO7745405.1"/>
    <property type="molecule type" value="Genomic_DNA"/>
</dbReference>
<reference evidence="2 3" key="1">
    <citation type="submission" date="2021-03" db="EMBL/GenBank/DDBJ databases">
        <title>Paenibacillus artemisicola MWE-103 whole genome sequence.</title>
        <authorList>
            <person name="Ham Y.J."/>
        </authorList>
    </citation>
    <scope>NUCLEOTIDE SEQUENCE [LARGE SCALE GENOMIC DNA]</scope>
    <source>
        <strain evidence="2 3">MWE-103</strain>
    </source>
</reference>
<evidence type="ECO:0000313" key="3">
    <source>
        <dbReference type="Proteomes" id="UP000670947"/>
    </source>
</evidence>
<dbReference type="RefSeq" id="WP_208848275.1">
    <property type="nucleotide sequence ID" value="NZ_JAGGDJ010000009.1"/>
</dbReference>
<dbReference type="InterPro" id="IPR000182">
    <property type="entry name" value="GNAT_dom"/>
</dbReference>
<feature type="domain" description="N-acetyltransferase" evidence="1">
    <location>
        <begin position="140"/>
        <end position="280"/>
    </location>
</feature>
<dbReference type="PROSITE" id="PS51186">
    <property type="entry name" value="GNAT"/>
    <property type="match status" value="1"/>
</dbReference>
<gene>
    <name evidence="2" type="ORF">I8J29_14430</name>
</gene>
<keyword evidence="3" id="KW-1185">Reference proteome</keyword>
<dbReference type="SUPFAM" id="SSF55729">
    <property type="entry name" value="Acyl-CoA N-acyltransferases (Nat)"/>
    <property type="match status" value="1"/>
</dbReference>